<dbReference type="EMBL" id="AMKT01000098">
    <property type="protein sequence ID" value="OXG11474.1"/>
    <property type="molecule type" value="Genomic_DNA"/>
</dbReference>
<dbReference type="InterPro" id="IPR023214">
    <property type="entry name" value="HAD_sf"/>
</dbReference>
<comment type="caution">
    <text evidence="1">The sequence shown here is derived from an EMBL/GenBank/DDBJ whole genome shotgun (WGS) entry which is preliminary data.</text>
</comment>
<name>A0A854Q5D4_CRYNE</name>
<dbReference type="GO" id="GO:0016791">
    <property type="term" value="F:phosphatase activity"/>
    <property type="evidence" value="ECO:0007669"/>
    <property type="project" value="UniProtKB-ARBA"/>
</dbReference>
<protein>
    <recommendedName>
        <fullName evidence="3">Haloacid dehalogenase-like hydrolase domain-containing protein 3</fullName>
    </recommendedName>
</protein>
<proteinExistence type="predicted"/>
<evidence type="ECO:0008006" key="3">
    <source>
        <dbReference type="Google" id="ProtNLM"/>
    </source>
</evidence>
<dbReference type="InterPro" id="IPR051828">
    <property type="entry name" value="HAD-like_hydrolase_domain"/>
</dbReference>
<dbReference type="OrthoDB" id="444127at2759"/>
<dbReference type="PANTHER" id="PTHR46191">
    <property type="match status" value="1"/>
</dbReference>
<sequence length="284" mass="31343">MFSVLVRAGILITNPNIRNMASSTNSKPVRLVLFDVFDTLCTPKLPIHEQYHEEAIRGGLSPESITPQSVRNAFRPAFKKVDAQYPLYGKHSTPSLTPEEWWTRIIYETLREAGASKGELDGKIDAIGPALMSRFESDFGYRNFPETIACLKELKELEVKTSVVSNADPRILKTLDSLQILPLLACSPTLSWDVEAAKPSATIYEKACERCEEKVGEGIIMVGDELKADFHGAASAGIEARLIRRPGEWSDGAVRDAKEELGGVNVVSSLEDIVKEVKQRNATP</sequence>
<dbReference type="AlphaFoldDB" id="A0A854Q5D4"/>
<dbReference type="PANTHER" id="PTHR46191:SF2">
    <property type="entry name" value="HALOACID DEHALOGENASE-LIKE HYDROLASE DOMAIN-CONTAINING PROTEIN 3"/>
    <property type="match status" value="1"/>
</dbReference>
<evidence type="ECO:0000313" key="1">
    <source>
        <dbReference type="EMBL" id="OXG11474.1"/>
    </source>
</evidence>
<accession>A0A854Q5D4</accession>
<dbReference type="InterPro" id="IPR044924">
    <property type="entry name" value="HAD-SF_hydro_IA_REG-2-like_cap"/>
</dbReference>
<organism evidence="1 2">
    <name type="scientific">Cryptococcus neoformans Tu259-1</name>
    <dbReference type="NCBI Taxonomy" id="1230072"/>
    <lineage>
        <taxon>Eukaryota</taxon>
        <taxon>Fungi</taxon>
        <taxon>Dikarya</taxon>
        <taxon>Basidiomycota</taxon>
        <taxon>Agaricomycotina</taxon>
        <taxon>Tremellomycetes</taxon>
        <taxon>Tremellales</taxon>
        <taxon>Cryptococcaceae</taxon>
        <taxon>Cryptococcus</taxon>
        <taxon>Cryptococcus neoformans species complex</taxon>
    </lineage>
</organism>
<dbReference type="Proteomes" id="UP000199727">
    <property type="component" value="Unassembled WGS sequence"/>
</dbReference>
<gene>
    <name evidence="1" type="ORF">C361_06579</name>
</gene>
<evidence type="ECO:0000313" key="2">
    <source>
        <dbReference type="Proteomes" id="UP000199727"/>
    </source>
</evidence>
<dbReference type="InterPro" id="IPR036412">
    <property type="entry name" value="HAD-like_sf"/>
</dbReference>
<dbReference type="GO" id="GO:0005634">
    <property type="term" value="C:nucleus"/>
    <property type="evidence" value="ECO:0007669"/>
    <property type="project" value="TreeGrafter"/>
</dbReference>
<dbReference type="Pfam" id="PF00702">
    <property type="entry name" value="Hydrolase"/>
    <property type="match status" value="1"/>
</dbReference>
<dbReference type="InterPro" id="IPR006439">
    <property type="entry name" value="HAD-SF_hydro_IA"/>
</dbReference>
<reference evidence="1 2" key="1">
    <citation type="submission" date="2017-06" db="EMBL/GenBank/DDBJ databases">
        <title>Global population genomics of the pathogenic fungus Cryptococcus neoformans var. grubii.</title>
        <authorList>
            <person name="Cuomo C."/>
            <person name="Litvintseva A."/>
            <person name="Chen Y."/>
            <person name="Young S."/>
            <person name="Zeng Q."/>
            <person name="Chapman S."/>
            <person name="Gujja S."/>
            <person name="Saif S."/>
            <person name="Birren B."/>
        </authorList>
    </citation>
    <scope>NUCLEOTIDE SEQUENCE [LARGE SCALE GENOMIC DNA]</scope>
    <source>
        <strain evidence="1 2">Tu259-1</strain>
    </source>
</reference>
<dbReference type="Gene3D" id="1.10.150.720">
    <property type="entry name" value="Haloacid dehalogenase-like hydrolase"/>
    <property type="match status" value="1"/>
</dbReference>
<dbReference type="Gene3D" id="3.40.50.1000">
    <property type="entry name" value="HAD superfamily/HAD-like"/>
    <property type="match status" value="1"/>
</dbReference>
<dbReference type="NCBIfam" id="TIGR01549">
    <property type="entry name" value="HAD-SF-IA-v1"/>
    <property type="match status" value="1"/>
</dbReference>
<dbReference type="SUPFAM" id="SSF56784">
    <property type="entry name" value="HAD-like"/>
    <property type="match status" value="1"/>
</dbReference>